<organism evidence="2 3">
    <name type="scientific">Pseudocercospora musae</name>
    <dbReference type="NCBI Taxonomy" id="113226"/>
    <lineage>
        <taxon>Eukaryota</taxon>
        <taxon>Fungi</taxon>
        <taxon>Dikarya</taxon>
        <taxon>Ascomycota</taxon>
        <taxon>Pezizomycotina</taxon>
        <taxon>Dothideomycetes</taxon>
        <taxon>Dothideomycetidae</taxon>
        <taxon>Mycosphaerellales</taxon>
        <taxon>Mycosphaerellaceae</taxon>
        <taxon>Pseudocercospora</taxon>
    </lineage>
</organism>
<protein>
    <submittedName>
        <fullName evidence="2">Uncharacterized protein</fullName>
    </submittedName>
</protein>
<gene>
    <name evidence="2" type="ORF">AC579_9613</name>
</gene>
<evidence type="ECO:0000313" key="2">
    <source>
        <dbReference type="EMBL" id="KXT17983.1"/>
    </source>
</evidence>
<dbReference type="AlphaFoldDB" id="A0A139ITD6"/>
<dbReference type="EMBL" id="LFZO01000012">
    <property type="protein sequence ID" value="KXT17983.1"/>
    <property type="molecule type" value="Genomic_DNA"/>
</dbReference>
<accession>A0A139ITD6</accession>
<evidence type="ECO:0000256" key="1">
    <source>
        <dbReference type="SAM" id="MobiDB-lite"/>
    </source>
</evidence>
<comment type="caution">
    <text evidence="2">The sequence shown here is derived from an EMBL/GenBank/DDBJ whole genome shotgun (WGS) entry which is preliminary data.</text>
</comment>
<name>A0A139ITD6_9PEZI</name>
<feature type="region of interest" description="Disordered" evidence="1">
    <location>
        <begin position="130"/>
        <end position="158"/>
    </location>
</feature>
<reference evidence="2 3" key="1">
    <citation type="submission" date="2015-07" db="EMBL/GenBank/DDBJ databases">
        <title>Comparative genomics of the Sigatoka disease complex on banana suggests a link between parallel evolutionary changes in Pseudocercospora fijiensis and Pseudocercospora eumusae and increased virulence on the banana host.</title>
        <authorList>
            <person name="Chang T.-C."/>
            <person name="Salvucci A."/>
            <person name="Crous P.W."/>
            <person name="Stergiopoulos I."/>
        </authorList>
    </citation>
    <scope>NUCLEOTIDE SEQUENCE [LARGE SCALE GENOMIC DNA]</scope>
    <source>
        <strain evidence="2 3">CBS 116634</strain>
    </source>
</reference>
<proteinExistence type="predicted"/>
<dbReference type="Proteomes" id="UP000073492">
    <property type="component" value="Unassembled WGS sequence"/>
</dbReference>
<keyword evidence="3" id="KW-1185">Reference proteome</keyword>
<evidence type="ECO:0000313" key="3">
    <source>
        <dbReference type="Proteomes" id="UP000073492"/>
    </source>
</evidence>
<sequence>MFINRLDINRYAPEVPDRAVDCCIMSLDSSSDFHIRSRIVNTHRAALRDFGIRRIDLWYLSENCEKVEATVQDVVALGLKYAAAKRKREHQACHAVGKGANTEQGLWARKGEEQGLRAENDKMGFEEVVAGDSKEDRHSYNSRRPLGYANADQCDGAD</sequence>